<gene>
    <name evidence="3" type="ORF">EHV08_04325</name>
</gene>
<protein>
    <submittedName>
        <fullName evidence="3">Zinc ribbon domain-containing protein</fullName>
    </submittedName>
</protein>
<evidence type="ECO:0000256" key="1">
    <source>
        <dbReference type="SAM" id="Phobius"/>
    </source>
</evidence>
<dbReference type="OrthoDB" id="1078822at2"/>
<keyword evidence="1" id="KW-0812">Transmembrane</keyword>
<proteinExistence type="predicted"/>
<dbReference type="Pfam" id="PF13248">
    <property type="entry name" value="Zn_ribbon_3"/>
    <property type="match status" value="1"/>
</dbReference>
<dbReference type="InterPro" id="IPR059113">
    <property type="entry name" value="Znf_ribbon"/>
</dbReference>
<evidence type="ECO:0000259" key="2">
    <source>
        <dbReference type="Pfam" id="PF13248"/>
    </source>
</evidence>
<evidence type="ECO:0000313" key="4">
    <source>
        <dbReference type="Proteomes" id="UP000278983"/>
    </source>
</evidence>
<keyword evidence="1" id="KW-1133">Transmembrane helix</keyword>
<accession>A0A432LIS6</accession>
<feature type="domain" description="Putative zinc-ribbon" evidence="2">
    <location>
        <begin position="4"/>
        <end position="26"/>
    </location>
</feature>
<comment type="caution">
    <text evidence="3">The sequence shown here is derived from an EMBL/GenBank/DDBJ whole genome shotgun (WGS) entry which is preliminary data.</text>
</comment>
<dbReference type="EMBL" id="RYYU01000001">
    <property type="protein sequence ID" value="RUL59072.1"/>
    <property type="molecule type" value="Genomic_DNA"/>
</dbReference>
<keyword evidence="1" id="KW-0472">Membrane</keyword>
<dbReference type="AlphaFoldDB" id="A0A432LIS6"/>
<reference evidence="3 4" key="1">
    <citation type="submission" date="2018-12" db="EMBL/GenBank/DDBJ databases">
        <title>Genome sequencing of Prevotella sp. KCOM 3155 (= JS262).</title>
        <authorList>
            <person name="Kook J.-K."/>
            <person name="Park S.-N."/>
            <person name="Lim Y.K."/>
        </authorList>
    </citation>
    <scope>NUCLEOTIDE SEQUENCE [LARGE SCALE GENOMIC DNA]</scope>
    <source>
        <strain evidence="3 4">KCOM 3155</strain>
    </source>
</reference>
<sequence length="403" mass="45472">MAIIKCPECGHQVSDRAPVCPSCGVEIAGNVNKCTRCGEVYFRYDHFCPNCHQPSGGYSVPAEQNQEITAQPPTVVQEVVTPTNVNKQEYKQSAMAVDAQQPINDGEQGKKKKKNFTALIVSFILALLACGVLVYSYSNAKAHTEIDEYEFAMKSNDPTVLQQYLDNFIDAPKEHRDSIMAHLDRLKKVDEAWSIVARSTNREEIIRYLEENPNSPHKEELVHRLDSIDWAAATGQNTVEAYQRYIDEHPTGEHYDEAQQALSKQKAKELSPEDRQLISKVFRTFFISINSRNESELTSSVAEVMSSFLGRTNASKGDVIDYMNRSYKDGVTSIVWRLKNDYKITKREIGDGNFEYVVKFTADQDVMHGESASDKNAYSITARVNPDGLISEMNMSKLAKREE</sequence>
<dbReference type="RefSeq" id="WP_126678242.1">
    <property type="nucleotide sequence ID" value="NZ_CAUTIM010000012.1"/>
</dbReference>
<name>A0A432LIS6_9BACT</name>
<feature type="transmembrane region" description="Helical" evidence="1">
    <location>
        <begin position="116"/>
        <end position="137"/>
    </location>
</feature>
<evidence type="ECO:0000313" key="3">
    <source>
        <dbReference type="EMBL" id="RUL59072.1"/>
    </source>
</evidence>
<organism evidence="3 4">
    <name type="scientific">Prevotella koreensis</name>
    <dbReference type="NCBI Taxonomy" id="2490854"/>
    <lineage>
        <taxon>Bacteria</taxon>
        <taxon>Pseudomonadati</taxon>
        <taxon>Bacteroidota</taxon>
        <taxon>Bacteroidia</taxon>
        <taxon>Bacteroidales</taxon>
        <taxon>Prevotellaceae</taxon>
        <taxon>Prevotella</taxon>
    </lineage>
</organism>
<dbReference type="PROSITE" id="PS50216">
    <property type="entry name" value="DHHC"/>
    <property type="match status" value="1"/>
</dbReference>
<keyword evidence="4" id="KW-1185">Reference proteome</keyword>
<dbReference type="Proteomes" id="UP000278983">
    <property type="component" value="Unassembled WGS sequence"/>
</dbReference>